<evidence type="ECO:0000313" key="4">
    <source>
        <dbReference type="Proteomes" id="UP000663855"/>
    </source>
</evidence>
<evidence type="ECO:0000256" key="1">
    <source>
        <dbReference type="ARBA" id="ARBA00022729"/>
    </source>
</evidence>
<proteinExistence type="predicted"/>
<keyword evidence="1" id="KW-0732">Signal</keyword>
<sequence>MSYNGFIDIINGPQDYGWCNGYTCQKRISTFMALVQSRHHFDIYLTSTTSEHMRFRLLNPDSSIVVSLCLYYTSLQQVDVYANNIYVAPTNRVQNFSFLMLLDQPNGVTFSVPTGSNFFNRTTQMATFLIDGATIIDLYISQLIVLTFGLPPTTPSTFFTTNLVANSTTLRGVTSDKIRRVDIISANSDTRIRRQVLLSTISLRVEIRDDPPMNLSASNNASTQLIANINAQVKQSGLETAGSE</sequence>
<dbReference type="EMBL" id="CAJOBH010040558">
    <property type="protein sequence ID" value="CAF4326307.1"/>
    <property type="molecule type" value="Genomic_DNA"/>
</dbReference>
<dbReference type="InterPro" id="IPR052387">
    <property type="entry name" value="Fibrocystin"/>
</dbReference>
<dbReference type="PANTHER" id="PTHR46769:SF2">
    <property type="entry name" value="FIBROCYSTIN-L ISOFORM 2 PRECURSOR-RELATED"/>
    <property type="match status" value="1"/>
</dbReference>
<comment type="caution">
    <text evidence="2">The sequence shown here is derived from an EMBL/GenBank/DDBJ whole genome shotgun (WGS) entry which is preliminary data.</text>
</comment>
<dbReference type="AlphaFoldDB" id="A0A815U5N5"/>
<dbReference type="Proteomes" id="UP000681967">
    <property type="component" value="Unassembled WGS sequence"/>
</dbReference>
<protein>
    <submittedName>
        <fullName evidence="2">Uncharacterized protein</fullName>
    </submittedName>
</protein>
<organism evidence="2 4">
    <name type="scientific">Rotaria magnacalcarata</name>
    <dbReference type="NCBI Taxonomy" id="392030"/>
    <lineage>
        <taxon>Eukaryota</taxon>
        <taxon>Metazoa</taxon>
        <taxon>Spiralia</taxon>
        <taxon>Gnathifera</taxon>
        <taxon>Rotifera</taxon>
        <taxon>Eurotatoria</taxon>
        <taxon>Bdelloidea</taxon>
        <taxon>Philodinida</taxon>
        <taxon>Philodinidae</taxon>
        <taxon>Rotaria</taxon>
    </lineage>
</organism>
<accession>A0A815U5N5</accession>
<dbReference type="PANTHER" id="PTHR46769">
    <property type="entry name" value="POLYCYSTIC KIDNEY AND HEPATIC DISEASE 1 (AUTOSOMAL RECESSIVE)-LIKE 1"/>
    <property type="match status" value="1"/>
</dbReference>
<name>A0A815U5N5_9BILA</name>
<dbReference type="EMBL" id="CAJNOV010013205">
    <property type="protein sequence ID" value="CAF1514144.1"/>
    <property type="molecule type" value="Genomic_DNA"/>
</dbReference>
<evidence type="ECO:0000313" key="3">
    <source>
        <dbReference type="EMBL" id="CAF4326307.1"/>
    </source>
</evidence>
<reference evidence="2" key="1">
    <citation type="submission" date="2021-02" db="EMBL/GenBank/DDBJ databases">
        <authorList>
            <person name="Nowell W R."/>
        </authorList>
    </citation>
    <scope>NUCLEOTIDE SEQUENCE</scope>
</reference>
<evidence type="ECO:0000313" key="2">
    <source>
        <dbReference type="EMBL" id="CAF1514144.1"/>
    </source>
</evidence>
<gene>
    <name evidence="3" type="ORF">BYL167_LOCUS28488</name>
    <name evidence="2" type="ORF">CJN711_LOCUS28002</name>
</gene>
<dbReference type="Proteomes" id="UP000663855">
    <property type="component" value="Unassembled WGS sequence"/>
</dbReference>